<dbReference type="InterPro" id="IPR002600">
    <property type="entry name" value="Herpes_UL7"/>
</dbReference>
<evidence type="ECO:0000256" key="4">
    <source>
        <dbReference type="ARBA" id="ARBA00023200"/>
    </source>
</evidence>
<accession>A0A0B4Q5J6</accession>
<evidence type="ECO:0000256" key="2">
    <source>
        <dbReference type="ARBA" id="ARBA00022812"/>
    </source>
</evidence>
<reference evidence="5 6" key="1">
    <citation type="journal article" date="2015" name="Genome Announc.">
        <title>Genome sequences of equid herpesviruses 2 and 5.</title>
        <authorList>
            <person name="Wilkie G.S."/>
            <person name="Kerr K."/>
            <person name="Stewart J.P."/>
            <person name="Studdert M.J."/>
            <person name="Davison A.J."/>
        </authorList>
    </citation>
    <scope>NUCLEOTIDE SEQUENCE [LARGE SCALE GENOMIC DNA]</scope>
    <source>
        <strain evidence="5">G9/92</strain>
    </source>
</reference>
<evidence type="ECO:0000256" key="3">
    <source>
        <dbReference type="ARBA" id="ARBA00022844"/>
    </source>
</evidence>
<dbReference type="GO" id="GO:0044423">
    <property type="term" value="C:virion component"/>
    <property type="evidence" value="ECO:0007669"/>
    <property type="project" value="UniProtKB-KW"/>
</dbReference>
<evidence type="ECO:0000313" key="5">
    <source>
        <dbReference type="EMBL" id="AIU39488.1"/>
    </source>
</evidence>
<keyword evidence="1" id="KW-0920">Virion tegument</keyword>
<protein>
    <submittedName>
        <fullName evidence="5">Tegument protein UL7</fullName>
    </submittedName>
</protein>
<name>A0A0B4Q5J6_9GAMA</name>
<proteinExistence type="inferred from homology"/>
<dbReference type="Pfam" id="PF01677">
    <property type="entry name" value="Herpes_UL7"/>
    <property type="match status" value="1"/>
</dbReference>
<gene>
    <name evidence="5" type="primary">ORF42</name>
</gene>
<keyword evidence="3" id="KW-0946">Virion</keyword>
<dbReference type="HAMAP" id="MF_04038">
    <property type="entry name" value="HSV_CEP1"/>
    <property type="match status" value="1"/>
</dbReference>
<keyword evidence="2" id="KW-1040">Host Golgi apparatus</keyword>
<dbReference type="Proteomes" id="UP000163076">
    <property type="component" value="Segment"/>
</dbReference>
<sequence>MDPLKLFTGVPKKEYPTAPKTVTPLYPNPMVCRMVLEVNRCENLCVACNSPVLVRDGALCVSQTLDYVKQKLVSDTFMGFAMACLLDCEDLVDSINLAPHVFAQRVFVFRPPNSYLLEMCVLSSMLENCETYTRRFVESLVSRARFIYSKSPCIDACFLLHSIEMMASTIIDYFKLDPEGAQPRYPGLMMYKLHGAIEDGSFESKGLLRPIYHESFKLCSDPDASFDEEEETGEAGVTFNVFYCETIFTKHLRAEAVAKVFKERCLEGFPRHQILS</sequence>
<evidence type="ECO:0000313" key="6">
    <source>
        <dbReference type="Proteomes" id="UP000163076"/>
    </source>
</evidence>
<organism evidence="5 6">
    <name type="scientific">Equid gammaherpesvirus 2</name>
    <name type="common">Equine herpesvirus 2</name>
    <dbReference type="NCBI Taxonomy" id="12657"/>
    <lineage>
        <taxon>Viruses</taxon>
        <taxon>Duplodnaviria</taxon>
        <taxon>Heunggongvirae</taxon>
        <taxon>Peploviricota</taxon>
        <taxon>Herviviricetes</taxon>
        <taxon>Herpesvirales</taxon>
        <taxon>Orthoherpesviridae</taxon>
        <taxon>Gammaherpesvirinae</taxon>
        <taxon>Percavirus</taxon>
        <taxon>Percavirus equidgamma2</taxon>
    </lineage>
</organism>
<dbReference type="EMBL" id="KM924294">
    <property type="protein sequence ID" value="AIU39488.1"/>
    <property type="molecule type" value="Genomic_DNA"/>
</dbReference>
<evidence type="ECO:0000256" key="1">
    <source>
        <dbReference type="ARBA" id="ARBA00022580"/>
    </source>
</evidence>
<keyword evidence="4" id="KW-1035">Host cytoplasm</keyword>